<evidence type="ECO:0000256" key="1">
    <source>
        <dbReference type="ARBA" id="ARBA00022722"/>
    </source>
</evidence>
<dbReference type="Proteomes" id="UP001461498">
    <property type="component" value="Unassembled WGS sequence"/>
</dbReference>
<reference evidence="4 5" key="1">
    <citation type="submission" date="2022-12" db="EMBL/GenBank/DDBJ databases">
        <title>Chromosome-level genome assembly of true bugs.</title>
        <authorList>
            <person name="Ma L."/>
            <person name="Li H."/>
        </authorList>
    </citation>
    <scope>NUCLEOTIDE SEQUENCE [LARGE SCALE GENOMIC DNA]</scope>
    <source>
        <strain evidence="4">Lab_2022b</strain>
    </source>
</reference>
<sequence length="756" mass="86482">MAGIVLTDIIVVNYVQPDRNHSVHFLTEIDFDVTDYHRIISPDASLILTSKFNAWYLKNVYKATTKSLQGVEVGTSYTVKHLGQQFSFCFFYSKSSTGSVALFLNGDFGVYLYTGNFCYYNDVASTICPEMKQVISIQSLTRLYFDATYYEQKSDFMGYDELLDKIAELVINGYRQTVYIMIDSQGLEGLLVDVLLLVREIIPDALFHVNWKRFELISVLGYDHLFTTNEKHARVYVRSSSFVKKQHLDEDYELIFIRRASKFCQTFNSYEINSGSHLFTFYAHSSHERCCTLINLFKPESLIPTSLAVDKCGIKFRDFTNKETLIVRDMPSKKRRLTTSASSSSLPSSAIYLQDPGCSNRVLKTVKTLNKEDLLLNKFGQLKTRISPKKIPSISKKKIPNVIGNISENQRNKFVKLINQDNILGNTSIHTSTMKHRFRNSSIYRSRKHIALTERDDRSVHVKLSYNIQVNLFKQLLLAEINTNRNCFKFNLLNNTKSINPSAKLRLLLNPKIIRKLFLHSVKNGQVFLKPSHESVTYRRVYRSETEQPTVVHTNESLSTGMQNTLISVQNKPLIQAHVKENDSSLKSVLKINSEDCLIDKPSTSASVTLNNTEITNEASSALVIDCSVISNKPDLTSLPTLREMFRNRVKPPEKNIPVLAIVENEIQLKNVPQSCCGSEMLKVNGLLKVKLDRNVEESSNDNYDSDKRQSLGRIPSAEDEQFIGFDDSVIEQDRVNYRIFTKFLLRISKLKKYRS</sequence>
<dbReference type="Gene3D" id="3.60.15.10">
    <property type="entry name" value="Ribonuclease Z/Hydroxyacylglutathione hydrolase-like"/>
    <property type="match status" value="1"/>
</dbReference>
<dbReference type="GO" id="GO:0003684">
    <property type="term" value="F:damaged DNA binding"/>
    <property type="evidence" value="ECO:0007669"/>
    <property type="project" value="TreeGrafter"/>
</dbReference>
<organism evidence="4 5">
    <name type="scientific">Rhynocoris fuscipes</name>
    <dbReference type="NCBI Taxonomy" id="488301"/>
    <lineage>
        <taxon>Eukaryota</taxon>
        <taxon>Metazoa</taxon>
        <taxon>Ecdysozoa</taxon>
        <taxon>Arthropoda</taxon>
        <taxon>Hexapoda</taxon>
        <taxon>Insecta</taxon>
        <taxon>Pterygota</taxon>
        <taxon>Neoptera</taxon>
        <taxon>Paraneoptera</taxon>
        <taxon>Hemiptera</taxon>
        <taxon>Heteroptera</taxon>
        <taxon>Panheteroptera</taxon>
        <taxon>Cimicomorpha</taxon>
        <taxon>Reduviidae</taxon>
        <taxon>Harpactorinae</taxon>
        <taxon>Harpactorini</taxon>
        <taxon>Rhynocoris</taxon>
    </lineage>
</organism>
<dbReference type="Gene3D" id="3.40.50.12650">
    <property type="match status" value="1"/>
</dbReference>
<protein>
    <submittedName>
        <fullName evidence="4">Uncharacterized protein</fullName>
    </submittedName>
</protein>
<gene>
    <name evidence="4" type="ORF">O3M35_001333</name>
</gene>
<dbReference type="GO" id="GO:0006303">
    <property type="term" value="P:double-strand break repair via nonhomologous end joining"/>
    <property type="evidence" value="ECO:0007669"/>
    <property type="project" value="TreeGrafter"/>
</dbReference>
<dbReference type="GO" id="GO:0035312">
    <property type="term" value="F:5'-3' DNA exonuclease activity"/>
    <property type="evidence" value="ECO:0007669"/>
    <property type="project" value="TreeGrafter"/>
</dbReference>
<keyword evidence="1" id="KW-0540">Nuclease</keyword>
<dbReference type="SUPFAM" id="SSF56281">
    <property type="entry name" value="Metallo-hydrolase/oxidoreductase"/>
    <property type="match status" value="1"/>
</dbReference>
<dbReference type="InterPro" id="IPR036866">
    <property type="entry name" value="RibonucZ/Hydroxyglut_hydro"/>
</dbReference>
<name>A0AAW1DRR4_9HEMI</name>
<evidence type="ECO:0000256" key="3">
    <source>
        <dbReference type="ARBA" id="ARBA00022839"/>
    </source>
</evidence>
<dbReference type="EMBL" id="JAPXFL010000001">
    <property type="protein sequence ID" value="KAK9513053.1"/>
    <property type="molecule type" value="Genomic_DNA"/>
</dbReference>
<dbReference type="GO" id="GO:0036297">
    <property type="term" value="P:interstrand cross-link repair"/>
    <property type="evidence" value="ECO:0007669"/>
    <property type="project" value="TreeGrafter"/>
</dbReference>
<dbReference type="PANTHER" id="PTHR23240">
    <property type="entry name" value="DNA CROSS-LINK REPAIR PROTEIN PSO2/SNM1-RELATED"/>
    <property type="match status" value="1"/>
</dbReference>
<comment type="caution">
    <text evidence="4">The sequence shown here is derived from an EMBL/GenBank/DDBJ whole genome shotgun (WGS) entry which is preliminary data.</text>
</comment>
<dbReference type="AlphaFoldDB" id="A0AAW1DRR4"/>
<evidence type="ECO:0000313" key="4">
    <source>
        <dbReference type="EMBL" id="KAK9513053.1"/>
    </source>
</evidence>
<evidence type="ECO:0000256" key="2">
    <source>
        <dbReference type="ARBA" id="ARBA00022801"/>
    </source>
</evidence>
<evidence type="ECO:0000313" key="5">
    <source>
        <dbReference type="Proteomes" id="UP001461498"/>
    </source>
</evidence>
<dbReference type="PANTHER" id="PTHR23240:SF8">
    <property type="entry name" value="PROTEIN ARTEMIS"/>
    <property type="match status" value="1"/>
</dbReference>
<keyword evidence="2" id="KW-0378">Hydrolase</keyword>
<proteinExistence type="predicted"/>
<accession>A0AAW1DRR4</accession>
<keyword evidence="5" id="KW-1185">Reference proteome</keyword>
<keyword evidence="3" id="KW-0269">Exonuclease</keyword>